<dbReference type="PIRSF" id="PIRSF000521">
    <property type="entry name" value="Transaminase_4ab_Lys_Orn"/>
    <property type="match status" value="1"/>
</dbReference>
<dbReference type="InterPro" id="IPR015422">
    <property type="entry name" value="PyrdxlP-dep_Trfase_small"/>
</dbReference>
<dbReference type="FunFam" id="3.40.640.10:FF:000004">
    <property type="entry name" value="Acetylornithine aminotransferase"/>
    <property type="match status" value="1"/>
</dbReference>
<comment type="subunit">
    <text evidence="5">Homodimer.</text>
</comment>
<dbReference type="AlphaFoldDB" id="A0A0R2BKR7"/>
<protein>
    <recommendedName>
        <fullName evidence="5">Acetylornithine aminotransferase</fullName>
        <shortName evidence="5">ACOAT</shortName>
        <ecNumber evidence="5">2.6.1.11</ecNumber>
    </recommendedName>
</protein>
<evidence type="ECO:0000256" key="1">
    <source>
        <dbReference type="ARBA" id="ARBA00022576"/>
    </source>
</evidence>
<dbReference type="GO" id="GO:0006526">
    <property type="term" value="P:L-arginine biosynthetic process"/>
    <property type="evidence" value="ECO:0007669"/>
    <property type="project" value="UniProtKB-UniRule"/>
</dbReference>
<feature type="binding site" evidence="5">
    <location>
        <begin position="98"/>
        <end position="99"/>
    </location>
    <ligand>
        <name>pyridoxal 5'-phosphate</name>
        <dbReference type="ChEBI" id="CHEBI:597326"/>
    </ligand>
</feature>
<dbReference type="NCBIfam" id="TIGR00707">
    <property type="entry name" value="argD"/>
    <property type="match status" value="1"/>
</dbReference>
<proteinExistence type="inferred from homology"/>
<dbReference type="InterPro" id="IPR015424">
    <property type="entry name" value="PyrdxlP-dep_Trfase"/>
</dbReference>
<dbReference type="InterPro" id="IPR015421">
    <property type="entry name" value="PyrdxlP-dep_Trfase_major"/>
</dbReference>
<comment type="pathway">
    <text evidence="5">Amino-acid biosynthesis; L-arginine biosynthesis; N(2)-acetyl-L-ornithine from L-glutamate: step 4/4.</text>
</comment>
<feature type="binding site" evidence="5">
    <location>
        <position position="267"/>
    </location>
    <ligand>
        <name>pyridoxal 5'-phosphate</name>
        <dbReference type="ChEBI" id="CHEBI:597326"/>
    </ligand>
</feature>
<evidence type="ECO:0000256" key="5">
    <source>
        <dbReference type="HAMAP-Rule" id="MF_01107"/>
    </source>
</evidence>
<dbReference type="GO" id="GO:0042802">
    <property type="term" value="F:identical protein binding"/>
    <property type="evidence" value="ECO:0007669"/>
    <property type="project" value="TreeGrafter"/>
</dbReference>
<feature type="binding site" evidence="5">
    <location>
        <position position="128"/>
    </location>
    <ligand>
        <name>N(2)-acetyl-L-ornithine</name>
        <dbReference type="ChEBI" id="CHEBI:57805"/>
    </ligand>
</feature>
<dbReference type="SUPFAM" id="SSF53383">
    <property type="entry name" value="PLP-dependent transferases"/>
    <property type="match status" value="1"/>
</dbReference>
<comment type="subcellular location">
    <subcellularLocation>
        <location evidence="5">Cytoplasm</location>
    </subcellularLocation>
</comment>
<comment type="caution">
    <text evidence="6">The sequence shown here is derived from an EMBL/GenBank/DDBJ whole genome shotgun (WGS) entry which is preliminary data.</text>
</comment>
<feature type="modified residue" description="N6-(pyridoxal phosphate)lysine" evidence="5">
    <location>
        <position position="238"/>
    </location>
</feature>
<dbReference type="NCBIfam" id="NF002797">
    <property type="entry name" value="PRK02936.1"/>
    <property type="match status" value="1"/>
</dbReference>
<dbReference type="Gene3D" id="3.90.1150.10">
    <property type="entry name" value="Aspartate Aminotransferase, domain 1"/>
    <property type="match status" value="1"/>
</dbReference>
<dbReference type="Pfam" id="PF00202">
    <property type="entry name" value="Aminotran_3"/>
    <property type="match status" value="1"/>
</dbReference>
<dbReference type="EC" id="2.6.1.11" evidence="5"/>
<evidence type="ECO:0000256" key="3">
    <source>
        <dbReference type="ARBA" id="ARBA00022679"/>
    </source>
</evidence>
<keyword evidence="2 5" id="KW-0028">Amino-acid biosynthesis</keyword>
<keyword evidence="5" id="KW-0055">Arginine biosynthesis</keyword>
<dbReference type="PANTHER" id="PTHR11986">
    <property type="entry name" value="AMINOTRANSFERASE CLASS III"/>
    <property type="match status" value="1"/>
</dbReference>
<reference evidence="6 7" key="1">
    <citation type="journal article" date="2015" name="Genome Announc.">
        <title>Expanding the biotechnology potential of lactobacilli through comparative genomics of 213 strains and associated genera.</title>
        <authorList>
            <person name="Sun Z."/>
            <person name="Harris H.M."/>
            <person name="McCann A."/>
            <person name="Guo C."/>
            <person name="Argimon S."/>
            <person name="Zhang W."/>
            <person name="Yang X."/>
            <person name="Jeffery I.B."/>
            <person name="Cooney J.C."/>
            <person name="Kagawa T.F."/>
            <person name="Liu W."/>
            <person name="Song Y."/>
            <person name="Salvetti E."/>
            <person name="Wrobel A."/>
            <person name="Rasinkangas P."/>
            <person name="Parkhill J."/>
            <person name="Rea M.C."/>
            <person name="O'Sullivan O."/>
            <person name="Ritari J."/>
            <person name="Douillard F.P."/>
            <person name="Paul Ross R."/>
            <person name="Yang R."/>
            <person name="Briner A.E."/>
            <person name="Felis G.E."/>
            <person name="de Vos W.M."/>
            <person name="Barrangou R."/>
            <person name="Klaenhammer T.R."/>
            <person name="Caufield P.W."/>
            <person name="Cui Y."/>
            <person name="Zhang H."/>
            <person name="O'Toole P.W."/>
        </authorList>
    </citation>
    <scope>NUCLEOTIDE SEQUENCE [LARGE SCALE GENOMIC DNA]</scope>
    <source>
        <strain evidence="6 7">DSM 20515</strain>
    </source>
</reference>
<evidence type="ECO:0000256" key="2">
    <source>
        <dbReference type="ARBA" id="ARBA00022605"/>
    </source>
</evidence>
<dbReference type="Gene3D" id="3.40.640.10">
    <property type="entry name" value="Type I PLP-dependent aspartate aminotransferase-like (Major domain)"/>
    <property type="match status" value="1"/>
</dbReference>
<comment type="similarity">
    <text evidence="5">Belongs to the class-III pyridoxal-phosphate-dependent aminotransferase family. ArgD subfamily.</text>
</comment>
<comment type="cofactor">
    <cofactor evidence="5">
        <name>pyridoxal 5'-phosphate</name>
        <dbReference type="ChEBI" id="CHEBI:597326"/>
    </cofactor>
    <text evidence="5">Binds 1 pyridoxal phosphate per subunit.</text>
</comment>
<name>A0A0R2BKR7_SECCO</name>
<feature type="binding site" evidence="5">
    <location>
        <position position="266"/>
    </location>
    <ligand>
        <name>N(2)-acetyl-L-ornithine</name>
        <dbReference type="ChEBI" id="CHEBI:57805"/>
    </ligand>
</feature>
<dbReference type="EMBL" id="AYYR01000029">
    <property type="protein sequence ID" value="KRM76406.1"/>
    <property type="molecule type" value="Genomic_DNA"/>
</dbReference>
<dbReference type="RefSeq" id="WP_235809190.1">
    <property type="nucleotide sequence ID" value="NZ_AYYR01000029.1"/>
</dbReference>
<dbReference type="PANTHER" id="PTHR11986:SF79">
    <property type="entry name" value="ACETYLORNITHINE AMINOTRANSFERASE, MITOCHONDRIAL"/>
    <property type="match status" value="1"/>
</dbReference>
<dbReference type="HAMAP" id="MF_01107">
    <property type="entry name" value="ArgD_aminotrans_3"/>
    <property type="match status" value="1"/>
</dbReference>
<evidence type="ECO:0000313" key="6">
    <source>
        <dbReference type="EMBL" id="KRM76406.1"/>
    </source>
</evidence>
<gene>
    <name evidence="5" type="primary">argD</name>
    <name evidence="6" type="ORF">FC82_GL001640</name>
</gene>
<keyword evidence="5" id="KW-0963">Cytoplasm</keyword>
<feature type="binding site" evidence="5">
    <location>
        <begin position="209"/>
        <end position="212"/>
    </location>
    <ligand>
        <name>pyridoxal 5'-phosphate</name>
        <dbReference type="ChEBI" id="CHEBI:597326"/>
    </ligand>
</feature>
<accession>A0A0R2BKR7</accession>
<dbReference type="GO" id="GO:0030170">
    <property type="term" value="F:pyridoxal phosphate binding"/>
    <property type="evidence" value="ECO:0007669"/>
    <property type="project" value="InterPro"/>
</dbReference>
<dbReference type="InterPro" id="IPR005814">
    <property type="entry name" value="Aminotrans_3"/>
</dbReference>
<organism evidence="6 7">
    <name type="scientific">Secundilactobacillus collinoides DSM 20515 = JCM 1123</name>
    <dbReference type="NCBI Taxonomy" id="1423733"/>
    <lineage>
        <taxon>Bacteria</taxon>
        <taxon>Bacillati</taxon>
        <taxon>Bacillota</taxon>
        <taxon>Bacilli</taxon>
        <taxon>Lactobacillales</taxon>
        <taxon>Lactobacillaceae</taxon>
        <taxon>Secundilactobacillus</taxon>
    </lineage>
</organism>
<keyword evidence="1 5" id="KW-0032">Aminotransferase</keyword>
<dbReference type="InterPro" id="IPR049704">
    <property type="entry name" value="Aminotrans_3_PPA_site"/>
</dbReference>
<evidence type="ECO:0000313" key="7">
    <source>
        <dbReference type="Proteomes" id="UP000051845"/>
    </source>
</evidence>
<feature type="binding site" evidence="5">
    <location>
        <position position="125"/>
    </location>
    <ligand>
        <name>pyridoxal 5'-phosphate</name>
        <dbReference type="ChEBI" id="CHEBI:597326"/>
    </ligand>
</feature>
<dbReference type="GO" id="GO:0003992">
    <property type="term" value="F:N2-acetyl-L-ornithine:2-oxoglutarate 5-aminotransferase activity"/>
    <property type="evidence" value="ECO:0007669"/>
    <property type="project" value="UniProtKB-UniRule"/>
</dbReference>
<sequence length="383" mass="40749">MTNSMTHVFPTYARFPFELVDGKGVTLTDNNGKQYLDFTSGIGVCNLGYQNPAVTSAVEAQVKKVWHISNLYENHLQEDVAKLLVKDEDKLVFFANSGTEANEAALKLARKATGKTKVLSFNHSFHGRTYGAMSMTGNPHIQEGFFPMVPDISFADYNDNASLDKITTDLAGVILEVIQGEGGVINGDPDWLKAVQAKCQEVGALLIIDEVQTGNGRTGYQFAYQGFDLDPDIVTTAKGLANGLPVGAMIGKASLGDAFGPGTHGSTFAGNPLTMASAKATLEQLTPDFLKGVQDKAATVWTQLANFTDLAAVNSISGKGLMIGIHLTGDVAVNDVITTLQTKGLLTLSAVGNTLRLLPPLVMSAGDLKQGLTTIYETLSDLK</sequence>
<dbReference type="InterPro" id="IPR004636">
    <property type="entry name" value="AcOrn/SuccOrn_fam"/>
</dbReference>
<dbReference type="PATRIC" id="fig|1423733.4.peg.1728"/>
<comment type="catalytic activity">
    <reaction evidence="5">
        <text>N(2)-acetyl-L-ornithine + 2-oxoglutarate = N-acetyl-L-glutamate 5-semialdehyde + L-glutamate</text>
        <dbReference type="Rhea" id="RHEA:18049"/>
        <dbReference type="ChEBI" id="CHEBI:16810"/>
        <dbReference type="ChEBI" id="CHEBI:29123"/>
        <dbReference type="ChEBI" id="CHEBI:29985"/>
        <dbReference type="ChEBI" id="CHEBI:57805"/>
        <dbReference type="EC" id="2.6.1.11"/>
    </reaction>
</comment>
<dbReference type="UniPathway" id="UPA00068">
    <property type="reaction ID" value="UER00109"/>
</dbReference>
<evidence type="ECO:0000256" key="4">
    <source>
        <dbReference type="ARBA" id="ARBA00022898"/>
    </source>
</evidence>
<dbReference type="GO" id="GO:0005737">
    <property type="term" value="C:cytoplasm"/>
    <property type="evidence" value="ECO:0007669"/>
    <property type="project" value="UniProtKB-SubCell"/>
</dbReference>
<comment type="miscellaneous">
    <text evidence="5">May also have succinyldiaminopimelate aminotransferase activity, thus carrying out the corresponding step in lysine biosynthesis.</text>
</comment>
<dbReference type="CDD" id="cd00610">
    <property type="entry name" value="OAT_like"/>
    <property type="match status" value="1"/>
</dbReference>
<dbReference type="STRING" id="33960.TY91_02955"/>
<dbReference type="Proteomes" id="UP000051845">
    <property type="component" value="Unassembled WGS sequence"/>
</dbReference>
<dbReference type="InterPro" id="IPR050103">
    <property type="entry name" value="Class-III_PLP-dep_AT"/>
</dbReference>
<keyword evidence="4 5" id="KW-0663">Pyridoxal phosphate</keyword>
<keyword evidence="3 5" id="KW-0808">Transferase</keyword>
<dbReference type="PROSITE" id="PS00600">
    <property type="entry name" value="AA_TRANSFER_CLASS_3"/>
    <property type="match status" value="1"/>
</dbReference>